<dbReference type="RefSeq" id="WP_076457136.1">
    <property type="nucleotide sequence ID" value="NZ_FTOB01000012.1"/>
</dbReference>
<protein>
    <submittedName>
        <fullName evidence="2">Anaphase-promoting complex, cyclosome, subunit 3</fullName>
    </submittedName>
</protein>
<evidence type="ECO:0000256" key="1">
    <source>
        <dbReference type="SAM" id="Phobius"/>
    </source>
</evidence>
<feature type="transmembrane region" description="Helical" evidence="1">
    <location>
        <begin position="82"/>
        <end position="99"/>
    </location>
</feature>
<dbReference type="Pfam" id="PF13174">
    <property type="entry name" value="TPR_6"/>
    <property type="match status" value="2"/>
</dbReference>
<keyword evidence="3" id="KW-1185">Reference proteome</keyword>
<keyword evidence="1" id="KW-0812">Transmembrane</keyword>
<dbReference type="EMBL" id="FTOB01000012">
    <property type="protein sequence ID" value="SIT12678.1"/>
    <property type="molecule type" value="Genomic_DNA"/>
</dbReference>
<dbReference type="Proteomes" id="UP000185728">
    <property type="component" value="Unassembled WGS sequence"/>
</dbReference>
<evidence type="ECO:0000313" key="3">
    <source>
        <dbReference type="Proteomes" id="UP000185728"/>
    </source>
</evidence>
<keyword evidence="1" id="KW-0472">Membrane</keyword>
<sequence>MDKEQLLNDYFSNRLTPEQERLFTELLETDGEFKRQFDFENDLKQVIREKEAKQLKSKLIGFEEGIQKEVPATAPFTVYRKWAMAASIALLVGLGWLGYNNFSGSGYIDMYERHFQEYPNTVYAITRGEEADTSLERKAFVAYETNDNVQAIALFTQLKETKNTEAVNFYLAQSYLKNGQAEKAIVLFDETINEKGEFRPQALWYAALAYLKINEKENAIRMFTDLVADGRYKKEEAFKLLKDLE</sequence>
<comment type="caution">
    <text evidence="2">The sequence shown here is derived from an EMBL/GenBank/DDBJ whole genome shotgun (WGS) entry which is preliminary data.</text>
</comment>
<organism evidence="2 3">
    <name type="scientific">Zobellia uliginosa</name>
    <dbReference type="NCBI Taxonomy" id="143224"/>
    <lineage>
        <taxon>Bacteria</taxon>
        <taxon>Pseudomonadati</taxon>
        <taxon>Bacteroidota</taxon>
        <taxon>Flavobacteriia</taxon>
        <taxon>Flavobacteriales</taxon>
        <taxon>Flavobacteriaceae</taxon>
        <taxon>Zobellia</taxon>
    </lineage>
</organism>
<accession>A0ABY1L564</accession>
<dbReference type="InterPro" id="IPR019734">
    <property type="entry name" value="TPR_rpt"/>
</dbReference>
<reference evidence="2 3" key="1">
    <citation type="submission" date="2017-01" db="EMBL/GenBank/DDBJ databases">
        <authorList>
            <person name="Varghese N."/>
            <person name="Submissions S."/>
        </authorList>
    </citation>
    <scope>NUCLEOTIDE SEQUENCE [LARGE SCALE GENOMIC DNA]</scope>
    <source>
        <strain evidence="2 3">DSM 2061</strain>
    </source>
</reference>
<name>A0ABY1L564_9FLAO</name>
<proteinExistence type="predicted"/>
<dbReference type="Gene3D" id="1.25.40.10">
    <property type="entry name" value="Tetratricopeptide repeat domain"/>
    <property type="match status" value="1"/>
</dbReference>
<keyword evidence="1" id="KW-1133">Transmembrane helix</keyword>
<dbReference type="InterPro" id="IPR011990">
    <property type="entry name" value="TPR-like_helical_dom_sf"/>
</dbReference>
<evidence type="ECO:0000313" key="2">
    <source>
        <dbReference type="EMBL" id="SIT12678.1"/>
    </source>
</evidence>
<gene>
    <name evidence="2" type="ORF">SAMN05421766_1127</name>
</gene>
<dbReference type="SUPFAM" id="SSF48452">
    <property type="entry name" value="TPR-like"/>
    <property type="match status" value="1"/>
</dbReference>